<dbReference type="SUPFAM" id="SSF55961">
    <property type="entry name" value="Bet v1-like"/>
    <property type="match status" value="1"/>
</dbReference>
<evidence type="ECO:0000313" key="1">
    <source>
        <dbReference type="EMBL" id="AFM13634.1"/>
    </source>
</evidence>
<dbReference type="AlphaFoldDB" id="I4B8M7"/>
<organism evidence="1 2">
    <name type="scientific">Turneriella parva (strain ATCC BAA-1111 / DSM 21527 / NCTC 11395 / H)</name>
    <name type="common">Leptospira parva</name>
    <dbReference type="NCBI Taxonomy" id="869212"/>
    <lineage>
        <taxon>Bacteria</taxon>
        <taxon>Pseudomonadati</taxon>
        <taxon>Spirochaetota</taxon>
        <taxon>Spirochaetia</taxon>
        <taxon>Leptospirales</taxon>
        <taxon>Leptospiraceae</taxon>
        <taxon>Turneriella</taxon>
    </lineage>
</organism>
<accession>I4B8M7</accession>
<dbReference type="CDD" id="cd07820">
    <property type="entry name" value="SRPBCC_3"/>
    <property type="match status" value="1"/>
</dbReference>
<keyword evidence="2" id="KW-1185">Reference proteome</keyword>
<dbReference type="Proteomes" id="UP000006048">
    <property type="component" value="Chromosome"/>
</dbReference>
<name>I4B8M7_TURPD</name>
<sequence>MKIYSLYREQIVRAPLSQTWRYFSNPNNLQHITPKELGFRVLTRDLPQEIYAGLFIEYKVSPLLRIPVTWVTEITHVEHEVMFADEQRIGPYRIWSHKHFFRKEKKYTLMTDRVDYALPPVPLQSLVNKLVVERKLEEIFAFRYEAVERIFS</sequence>
<gene>
    <name evidence="1" type="ordered locus">Turpa_2995</name>
</gene>
<protein>
    <recommendedName>
        <fullName evidence="3">Cyclase/dehydrase</fullName>
    </recommendedName>
</protein>
<dbReference type="Gene3D" id="3.30.530.20">
    <property type="match status" value="1"/>
</dbReference>
<dbReference type="HOGENOM" id="CLU_112936_1_0_12"/>
<evidence type="ECO:0000313" key="2">
    <source>
        <dbReference type="Proteomes" id="UP000006048"/>
    </source>
</evidence>
<dbReference type="RefSeq" id="WP_014804135.1">
    <property type="nucleotide sequence ID" value="NC_018020.1"/>
</dbReference>
<evidence type="ECO:0008006" key="3">
    <source>
        <dbReference type="Google" id="ProtNLM"/>
    </source>
</evidence>
<dbReference type="EMBL" id="CP002959">
    <property type="protein sequence ID" value="AFM13634.1"/>
    <property type="molecule type" value="Genomic_DNA"/>
</dbReference>
<dbReference type="OrthoDB" id="9793552at2"/>
<reference evidence="1 2" key="1">
    <citation type="submission" date="2012-06" db="EMBL/GenBank/DDBJ databases">
        <title>The complete chromosome of genome of Turneriella parva DSM 21527.</title>
        <authorList>
            <consortium name="US DOE Joint Genome Institute (JGI-PGF)"/>
            <person name="Lucas S."/>
            <person name="Han J."/>
            <person name="Lapidus A."/>
            <person name="Bruce D."/>
            <person name="Goodwin L."/>
            <person name="Pitluck S."/>
            <person name="Peters L."/>
            <person name="Kyrpides N."/>
            <person name="Mavromatis K."/>
            <person name="Ivanova N."/>
            <person name="Mikhailova N."/>
            <person name="Chertkov O."/>
            <person name="Detter J.C."/>
            <person name="Tapia R."/>
            <person name="Han C."/>
            <person name="Land M."/>
            <person name="Hauser L."/>
            <person name="Markowitz V."/>
            <person name="Cheng J.-F."/>
            <person name="Hugenholtz P."/>
            <person name="Woyke T."/>
            <person name="Wu D."/>
            <person name="Gronow S."/>
            <person name="Wellnitz S."/>
            <person name="Brambilla E."/>
            <person name="Klenk H.-P."/>
            <person name="Eisen J.A."/>
        </authorList>
    </citation>
    <scope>NUCLEOTIDE SEQUENCE [LARGE SCALE GENOMIC DNA]</scope>
    <source>
        <strain evidence="2">ATCC BAA-1111 / DSM 21527 / NCTC 11395 / H</strain>
    </source>
</reference>
<dbReference type="PATRIC" id="fig|869212.3.peg.3019"/>
<proteinExistence type="predicted"/>
<dbReference type="STRING" id="869212.Turpa_2995"/>
<dbReference type="KEGG" id="tpx:Turpa_2995"/>
<dbReference type="InterPro" id="IPR023393">
    <property type="entry name" value="START-like_dom_sf"/>
</dbReference>